<dbReference type="EMBL" id="JAOPHQ010003426">
    <property type="protein sequence ID" value="KAK0143226.1"/>
    <property type="molecule type" value="Genomic_DNA"/>
</dbReference>
<dbReference type="Proteomes" id="UP001174136">
    <property type="component" value="Unassembled WGS sequence"/>
</dbReference>
<organism evidence="4 5">
    <name type="scientific">Merluccius polli</name>
    <name type="common">Benguela hake</name>
    <name type="synonym">Merluccius cadenati</name>
    <dbReference type="NCBI Taxonomy" id="89951"/>
    <lineage>
        <taxon>Eukaryota</taxon>
        <taxon>Metazoa</taxon>
        <taxon>Chordata</taxon>
        <taxon>Craniata</taxon>
        <taxon>Vertebrata</taxon>
        <taxon>Euteleostomi</taxon>
        <taxon>Actinopterygii</taxon>
        <taxon>Neopterygii</taxon>
        <taxon>Teleostei</taxon>
        <taxon>Neoteleostei</taxon>
        <taxon>Acanthomorphata</taxon>
        <taxon>Zeiogadaria</taxon>
        <taxon>Gadariae</taxon>
        <taxon>Gadiformes</taxon>
        <taxon>Gadoidei</taxon>
        <taxon>Merlucciidae</taxon>
        <taxon>Merluccius</taxon>
    </lineage>
</organism>
<evidence type="ECO:0000313" key="3">
    <source>
        <dbReference type="EMBL" id="KAK0143226.1"/>
    </source>
</evidence>
<protein>
    <submittedName>
        <fullName evidence="4">Zinc finger MYM-type protein 1</fullName>
    </submittedName>
</protein>
<feature type="domain" description="HAT C-terminal dimerisation" evidence="1">
    <location>
        <begin position="503"/>
        <end position="558"/>
    </location>
</feature>
<dbReference type="InterPro" id="IPR008906">
    <property type="entry name" value="HATC_C_dom"/>
</dbReference>
<dbReference type="PANTHER" id="PTHR45749">
    <property type="match status" value="1"/>
</dbReference>
<dbReference type="AlphaFoldDB" id="A0AA47N5D6"/>
<feature type="domain" description="DUF4371" evidence="2">
    <location>
        <begin position="12"/>
        <end position="181"/>
    </location>
</feature>
<reference evidence="4" key="1">
    <citation type="journal article" date="2023" name="Front. Mar. Sci.">
        <title>A new Merluccius polli reference genome to investigate the effects of global change in West African waters.</title>
        <authorList>
            <person name="Mateo J.L."/>
            <person name="Blanco-Fernandez C."/>
            <person name="Garcia-Vazquez E."/>
            <person name="Machado-Schiaffino G."/>
        </authorList>
    </citation>
    <scope>NUCLEOTIDE SEQUENCE</scope>
    <source>
        <strain evidence="4">C29</strain>
        <tissue evidence="4">Fin</tissue>
    </source>
</reference>
<dbReference type="Pfam" id="PF05699">
    <property type="entry name" value="Dimer_Tnp_hAT"/>
    <property type="match status" value="1"/>
</dbReference>
<dbReference type="EMBL" id="JAOPHQ010001145">
    <property type="protein sequence ID" value="KAK0152019.1"/>
    <property type="molecule type" value="Genomic_DNA"/>
</dbReference>
<proteinExistence type="predicted"/>
<evidence type="ECO:0000259" key="1">
    <source>
        <dbReference type="Pfam" id="PF05699"/>
    </source>
</evidence>
<dbReference type="Pfam" id="PF14291">
    <property type="entry name" value="DUF4371"/>
    <property type="match status" value="1"/>
</dbReference>
<dbReference type="InterPro" id="IPR025398">
    <property type="entry name" value="DUF4371"/>
</dbReference>
<dbReference type="GO" id="GO:0046983">
    <property type="term" value="F:protein dimerization activity"/>
    <property type="evidence" value="ECO:0007669"/>
    <property type="project" value="InterPro"/>
</dbReference>
<dbReference type="SUPFAM" id="SSF53098">
    <property type="entry name" value="Ribonuclease H-like"/>
    <property type="match status" value="2"/>
</dbReference>
<keyword evidence="5" id="KW-1185">Reference proteome</keyword>
<dbReference type="PANTHER" id="PTHR45749:SF37">
    <property type="entry name" value="OS05G0311600 PROTEIN"/>
    <property type="match status" value="1"/>
</dbReference>
<comment type="caution">
    <text evidence="4">The sequence shown here is derived from an EMBL/GenBank/DDBJ whole genome shotgun (WGS) entry which is preliminary data.</text>
</comment>
<evidence type="ECO:0000313" key="4">
    <source>
        <dbReference type="EMBL" id="KAK0152019.1"/>
    </source>
</evidence>
<accession>A0AA47N5D6</accession>
<gene>
    <name evidence="4" type="primary">ZMYM1_163</name>
    <name evidence="3" type="synonym">ZMYM1_62</name>
    <name evidence="4" type="ORF">N1851_006589</name>
    <name evidence="3" type="ORF">N1851_018652</name>
</gene>
<evidence type="ECO:0000259" key="2">
    <source>
        <dbReference type="Pfam" id="PF14291"/>
    </source>
</evidence>
<sequence length="588" mass="66005">MMLTGNAREISDRRDYLKRIVAVTSMLGSQGLPFCGNDESEESINKGNFLACMGLLKEFDPFLQKHNPPSNATYSPTSQNEIIECCSQEVTSVIIAEMKNSKIYAIMADEARDVRAEQLSVCVRYVCEGAVKERFLSLSEIMKFDAKSITNKLQEQLEKNGLADLKCVAQTYDGAAVMSGPTGGAQVHFRRLHPEAIYVHCYAHELNLVLCHTCRAVSEAVEFFDFLESVYSFFSTSLVNHHMFKDTQSKLGLTAVELVQLSQTRWACRLRSINAVIATLPAILECLSAIKSPLAIGIKAKLSKFSTVYALLMFQSLLSITESFHKALQKETLDLAEALIGKDALCDTLKDKRTDAFAIEVYERTKALCLTHSVTEPQVNKRHKQKRMEDFVFETTLGSHTELGSSQTFKTGLLFPCVDRMVSELTLRFSSVDADLLKGIQACSPKSENFLNVSHLDELARHYSIDLKTEEVLVAKNYLARKTEAGCPAQDMLAVHNLLHPDMFPSLREIIQVALTVPVSSCSCERSFSVLHRLHSWLRQTMDQSRLHNLAVLSIENDIAVKLSRDRVIDRFATLKNRRYTLTLPHTK</sequence>
<name>A0AA47N5D6_MERPO</name>
<dbReference type="InterPro" id="IPR012337">
    <property type="entry name" value="RNaseH-like_sf"/>
</dbReference>
<evidence type="ECO:0000313" key="5">
    <source>
        <dbReference type="Proteomes" id="UP001174136"/>
    </source>
</evidence>